<feature type="region of interest" description="Disordered" evidence="1">
    <location>
        <begin position="31"/>
        <end position="54"/>
    </location>
</feature>
<comment type="caution">
    <text evidence="2">The sequence shown here is derived from an EMBL/GenBank/DDBJ whole genome shotgun (WGS) entry which is preliminary data.</text>
</comment>
<accession>A0ABQ2V4E4</accession>
<reference evidence="3" key="1">
    <citation type="journal article" date="2019" name="Int. J. Syst. Evol. Microbiol.">
        <title>The Global Catalogue of Microorganisms (GCM) 10K type strain sequencing project: providing services to taxonomists for standard genome sequencing and annotation.</title>
        <authorList>
            <consortium name="The Broad Institute Genomics Platform"/>
            <consortium name="The Broad Institute Genome Sequencing Center for Infectious Disease"/>
            <person name="Wu L."/>
            <person name="Ma J."/>
        </authorList>
    </citation>
    <scope>NUCLEOTIDE SEQUENCE [LARGE SCALE GENOMIC DNA]</scope>
    <source>
        <strain evidence="3">JCM 3399</strain>
    </source>
</reference>
<gene>
    <name evidence="2" type="ORF">GCM10010211_33380</name>
</gene>
<evidence type="ECO:0000313" key="2">
    <source>
        <dbReference type="EMBL" id="GGU65532.1"/>
    </source>
</evidence>
<keyword evidence="3" id="KW-1185">Reference proteome</keyword>
<sequence>MSRSDRHWTAGPERSAFTTRSVILHCVRHLGFDDAGSRRDDHRTPTTTTPPNTK</sequence>
<feature type="compositionally biased region" description="Basic and acidic residues" evidence="1">
    <location>
        <begin position="31"/>
        <end position="44"/>
    </location>
</feature>
<dbReference type="EMBL" id="BMRP01000010">
    <property type="protein sequence ID" value="GGU65532.1"/>
    <property type="molecule type" value="Genomic_DNA"/>
</dbReference>
<organism evidence="2 3">
    <name type="scientific">Streptomyces albospinus</name>
    <dbReference type="NCBI Taxonomy" id="285515"/>
    <lineage>
        <taxon>Bacteria</taxon>
        <taxon>Bacillati</taxon>
        <taxon>Actinomycetota</taxon>
        <taxon>Actinomycetes</taxon>
        <taxon>Kitasatosporales</taxon>
        <taxon>Streptomycetaceae</taxon>
        <taxon>Streptomyces</taxon>
    </lineage>
</organism>
<dbReference type="Proteomes" id="UP000654471">
    <property type="component" value="Unassembled WGS sequence"/>
</dbReference>
<evidence type="ECO:0000256" key="1">
    <source>
        <dbReference type="SAM" id="MobiDB-lite"/>
    </source>
</evidence>
<proteinExistence type="predicted"/>
<feature type="compositionally biased region" description="Low complexity" evidence="1">
    <location>
        <begin position="45"/>
        <end position="54"/>
    </location>
</feature>
<name>A0ABQ2V4E4_9ACTN</name>
<evidence type="ECO:0000313" key="3">
    <source>
        <dbReference type="Proteomes" id="UP000654471"/>
    </source>
</evidence>
<protein>
    <submittedName>
        <fullName evidence="2">Uncharacterized protein</fullName>
    </submittedName>
</protein>